<dbReference type="Pfam" id="PF03754">
    <property type="entry name" value="At2g31720-like"/>
    <property type="match status" value="1"/>
</dbReference>
<dbReference type="InterPro" id="IPR015300">
    <property type="entry name" value="DNA-bd_pseudobarrel_sf"/>
</dbReference>
<dbReference type="Gene3D" id="2.40.330.10">
    <property type="entry name" value="DNA-binding pseudobarrel domain"/>
    <property type="match status" value="1"/>
</dbReference>
<keyword evidence="3" id="KW-0238">DNA-binding</keyword>
<keyword evidence="4" id="KW-0804">Transcription</keyword>
<protein>
    <recommendedName>
        <fullName evidence="8">B3 domain-containing protein</fullName>
    </recommendedName>
</protein>
<organism evidence="6 7">
    <name type="scientific">Vicia faba</name>
    <name type="common">Broad bean</name>
    <name type="synonym">Faba vulgaris</name>
    <dbReference type="NCBI Taxonomy" id="3906"/>
    <lineage>
        <taxon>Eukaryota</taxon>
        <taxon>Viridiplantae</taxon>
        <taxon>Streptophyta</taxon>
        <taxon>Embryophyta</taxon>
        <taxon>Tracheophyta</taxon>
        <taxon>Spermatophyta</taxon>
        <taxon>Magnoliopsida</taxon>
        <taxon>eudicotyledons</taxon>
        <taxon>Gunneridae</taxon>
        <taxon>Pentapetalae</taxon>
        <taxon>rosids</taxon>
        <taxon>fabids</taxon>
        <taxon>Fabales</taxon>
        <taxon>Fabaceae</taxon>
        <taxon>Papilionoideae</taxon>
        <taxon>50 kb inversion clade</taxon>
        <taxon>NPAAA clade</taxon>
        <taxon>Hologalegina</taxon>
        <taxon>IRL clade</taxon>
        <taxon>Fabeae</taxon>
        <taxon>Vicia</taxon>
    </lineage>
</organism>
<proteinExistence type="predicted"/>
<keyword evidence="5" id="KW-0539">Nucleus</keyword>
<keyword evidence="7" id="KW-1185">Reference proteome</keyword>
<name>A0AAV1AHF9_VICFA</name>
<dbReference type="SUPFAM" id="SSF101936">
    <property type="entry name" value="DNA-binding pseudobarrel domain"/>
    <property type="match status" value="1"/>
</dbReference>
<gene>
    <name evidence="6" type="ORF">VFH_IV092360</name>
</gene>
<evidence type="ECO:0000313" key="7">
    <source>
        <dbReference type="Proteomes" id="UP001157006"/>
    </source>
</evidence>
<evidence type="ECO:0000256" key="2">
    <source>
        <dbReference type="ARBA" id="ARBA00023015"/>
    </source>
</evidence>
<dbReference type="PANTHER" id="PTHR31541:SF33">
    <property type="entry name" value="DUF313 DOMAIN PROTEIN"/>
    <property type="match status" value="1"/>
</dbReference>
<evidence type="ECO:0008006" key="8">
    <source>
        <dbReference type="Google" id="ProtNLM"/>
    </source>
</evidence>
<dbReference type="EMBL" id="OX451739">
    <property type="protein sequence ID" value="CAI8608563.1"/>
    <property type="molecule type" value="Genomic_DNA"/>
</dbReference>
<evidence type="ECO:0000256" key="4">
    <source>
        <dbReference type="ARBA" id="ARBA00023163"/>
    </source>
</evidence>
<dbReference type="PANTHER" id="PTHR31541">
    <property type="entry name" value="B3 DOMAIN PLANT PROTEIN-RELATED"/>
    <property type="match status" value="1"/>
</dbReference>
<comment type="subcellular location">
    <subcellularLocation>
        <location evidence="1">Nucleus</location>
    </subcellularLocation>
</comment>
<evidence type="ECO:0000256" key="3">
    <source>
        <dbReference type="ARBA" id="ARBA00023125"/>
    </source>
</evidence>
<dbReference type="InterPro" id="IPR005508">
    <property type="entry name" value="At2g31720-like"/>
</dbReference>
<keyword evidence="2" id="KW-0805">Transcription regulation</keyword>
<reference evidence="6 7" key="1">
    <citation type="submission" date="2023-01" db="EMBL/GenBank/DDBJ databases">
        <authorList>
            <person name="Kreplak J."/>
        </authorList>
    </citation>
    <scope>NUCLEOTIDE SEQUENCE [LARGE SCALE GENOMIC DNA]</scope>
</reference>
<dbReference type="Proteomes" id="UP001157006">
    <property type="component" value="Chromosome 4"/>
</dbReference>
<sequence>MSMENNTALLQNPEVLMKRKVMAIEKINAYMQKLETMEKKFDPLPHFTLHNVLSQISPQFYSKDELAQIEKINQILRQEANLPLISQSKVKRIEVNNKKRYHSSNEDIISDGERKVKSKSVIRRKSIIRREETLLSPPPPDLPSHVNNMIKVLNGSDIKYIMCKELFKSDLNYNLKRLSMPIAKVKSDFLTEIEKATLETRDQEGKPIGLKVTVLDPCFNEFSLFLKKWNMKTTGIYNLVQDWTLVLLKNNFKENQMIDIWSFRVNNKLYLLLNTNELQEVEESVKLNNSTVISKTEEDQKSQRVKIVNS</sequence>
<evidence type="ECO:0000256" key="1">
    <source>
        <dbReference type="ARBA" id="ARBA00004123"/>
    </source>
</evidence>
<accession>A0AAV1AHF9</accession>
<dbReference type="GO" id="GO:0005634">
    <property type="term" value="C:nucleus"/>
    <property type="evidence" value="ECO:0007669"/>
    <property type="project" value="UniProtKB-SubCell"/>
</dbReference>
<evidence type="ECO:0000313" key="6">
    <source>
        <dbReference type="EMBL" id="CAI8608563.1"/>
    </source>
</evidence>
<evidence type="ECO:0000256" key="5">
    <source>
        <dbReference type="ARBA" id="ARBA00023242"/>
    </source>
</evidence>
<dbReference type="AlphaFoldDB" id="A0AAV1AHF9"/>
<dbReference type="GO" id="GO:0003677">
    <property type="term" value="F:DNA binding"/>
    <property type="evidence" value="ECO:0007669"/>
    <property type="project" value="UniProtKB-KW"/>
</dbReference>